<evidence type="ECO:0000313" key="3">
    <source>
        <dbReference type="Proteomes" id="UP000578077"/>
    </source>
</evidence>
<dbReference type="Proteomes" id="UP000578077">
    <property type="component" value="Unassembled WGS sequence"/>
</dbReference>
<name>A0A841EE71_9ACTN</name>
<feature type="compositionally biased region" description="Low complexity" evidence="1">
    <location>
        <begin position="204"/>
        <end position="216"/>
    </location>
</feature>
<feature type="compositionally biased region" description="Basic and acidic residues" evidence="1">
    <location>
        <begin position="179"/>
        <end position="201"/>
    </location>
</feature>
<feature type="compositionally biased region" description="Basic and acidic residues" evidence="1">
    <location>
        <begin position="220"/>
        <end position="229"/>
    </location>
</feature>
<feature type="region of interest" description="Disordered" evidence="1">
    <location>
        <begin position="1"/>
        <end position="28"/>
    </location>
</feature>
<reference evidence="2 3" key="1">
    <citation type="submission" date="2020-08" db="EMBL/GenBank/DDBJ databases">
        <title>Sequencing the genomes of 1000 actinobacteria strains.</title>
        <authorList>
            <person name="Klenk H.-P."/>
        </authorList>
    </citation>
    <scope>NUCLEOTIDE SEQUENCE [LARGE SCALE GENOMIC DNA]</scope>
    <source>
        <strain evidence="2 3">DSM 44593</strain>
    </source>
</reference>
<accession>A0A841EE71</accession>
<protein>
    <recommendedName>
        <fullName evidence="4">Helix-turn-helix domain-containing protein</fullName>
    </recommendedName>
</protein>
<evidence type="ECO:0000313" key="2">
    <source>
        <dbReference type="EMBL" id="MBB5998730.1"/>
    </source>
</evidence>
<organism evidence="2 3">
    <name type="scientific">Streptomonospora salina</name>
    <dbReference type="NCBI Taxonomy" id="104205"/>
    <lineage>
        <taxon>Bacteria</taxon>
        <taxon>Bacillati</taxon>
        <taxon>Actinomycetota</taxon>
        <taxon>Actinomycetes</taxon>
        <taxon>Streptosporangiales</taxon>
        <taxon>Nocardiopsidaceae</taxon>
        <taxon>Streptomonospora</taxon>
    </lineage>
</organism>
<feature type="region of interest" description="Disordered" evidence="1">
    <location>
        <begin position="364"/>
        <end position="411"/>
    </location>
</feature>
<feature type="region of interest" description="Disordered" evidence="1">
    <location>
        <begin position="160"/>
        <end position="243"/>
    </location>
</feature>
<dbReference type="AlphaFoldDB" id="A0A841EE71"/>
<sequence>MPDHNPRSSPAPGLDDTERPRKRPMGAMRGLGFIPSLWITTALKRGLIPSSRAHTVLAILADAVDADGRWCWLRITTIAARSGGTLSTSTVKRALADLEQARLIRRLPKSAVHAFFADDLAAGRRTGDRLPDVIELLIPASAFPTQTVEEINAVRAELGECPLTPTTRPDHASTNMGHAAEHPGRDAGSDRSPDLCPEDPHPQTTSPTGPPSSTGTIPERSARIPEPRLPDPPARGTSADPAPSEAALHALRLVPDAALAFPNADRRRLALRLDSLAAQGVSWDDLKATVAAADTATRPYAALMARLAGPASAHAWLARAPKRAEKPTGEPDSPAPEREISAVCPSHPSIRPLASGCPLCAAAAPGRSTAHPAPGSAGSVRHTGTEDAHQAAGPHGLDAPNRRRVGLSPGARAAADSARAHLAELKAAV</sequence>
<feature type="compositionally biased region" description="Basic and acidic residues" evidence="1">
    <location>
        <begin position="322"/>
        <end position="340"/>
    </location>
</feature>
<evidence type="ECO:0008006" key="4">
    <source>
        <dbReference type="Google" id="ProtNLM"/>
    </source>
</evidence>
<feature type="compositionally biased region" description="Polar residues" evidence="1">
    <location>
        <begin position="164"/>
        <end position="176"/>
    </location>
</feature>
<gene>
    <name evidence="2" type="ORF">HNR25_002481</name>
</gene>
<comment type="caution">
    <text evidence="2">The sequence shown here is derived from an EMBL/GenBank/DDBJ whole genome shotgun (WGS) entry which is preliminary data.</text>
</comment>
<dbReference type="EMBL" id="JACHLY010000001">
    <property type="protein sequence ID" value="MBB5998730.1"/>
    <property type="molecule type" value="Genomic_DNA"/>
</dbReference>
<feature type="region of interest" description="Disordered" evidence="1">
    <location>
        <begin position="318"/>
        <end position="342"/>
    </location>
</feature>
<keyword evidence="3" id="KW-1185">Reference proteome</keyword>
<proteinExistence type="predicted"/>
<evidence type="ECO:0000256" key="1">
    <source>
        <dbReference type="SAM" id="MobiDB-lite"/>
    </source>
</evidence>
<dbReference type="RefSeq" id="WP_184635179.1">
    <property type="nucleotide sequence ID" value="NZ_BAABKT010000041.1"/>
</dbReference>